<protein>
    <submittedName>
        <fullName evidence="2">Uncharacterized protein</fullName>
    </submittedName>
</protein>
<proteinExistence type="predicted"/>
<organism evidence="2 3">
    <name type="scientific">Riccia sorocarpa</name>
    <dbReference type="NCBI Taxonomy" id="122646"/>
    <lineage>
        <taxon>Eukaryota</taxon>
        <taxon>Viridiplantae</taxon>
        <taxon>Streptophyta</taxon>
        <taxon>Embryophyta</taxon>
        <taxon>Marchantiophyta</taxon>
        <taxon>Marchantiopsida</taxon>
        <taxon>Marchantiidae</taxon>
        <taxon>Marchantiales</taxon>
        <taxon>Ricciaceae</taxon>
        <taxon>Riccia</taxon>
    </lineage>
</organism>
<keyword evidence="3" id="KW-1185">Reference proteome</keyword>
<evidence type="ECO:0000313" key="3">
    <source>
        <dbReference type="Proteomes" id="UP001633002"/>
    </source>
</evidence>
<reference evidence="2 3" key="1">
    <citation type="submission" date="2024-09" db="EMBL/GenBank/DDBJ databases">
        <title>Chromosome-scale assembly of Riccia sorocarpa.</title>
        <authorList>
            <person name="Paukszto L."/>
        </authorList>
    </citation>
    <scope>NUCLEOTIDE SEQUENCE [LARGE SCALE GENOMIC DNA]</scope>
    <source>
        <strain evidence="2">LP-2024</strain>
        <tissue evidence="2">Aerial parts of the thallus</tissue>
    </source>
</reference>
<comment type="caution">
    <text evidence="2">The sequence shown here is derived from an EMBL/GenBank/DDBJ whole genome shotgun (WGS) entry which is preliminary data.</text>
</comment>
<accession>A0ABD3HH59</accession>
<dbReference type="AlphaFoldDB" id="A0ABD3HH59"/>
<evidence type="ECO:0000313" key="2">
    <source>
        <dbReference type="EMBL" id="KAL3690872.1"/>
    </source>
</evidence>
<evidence type="ECO:0000256" key="1">
    <source>
        <dbReference type="SAM" id="MobiDB-lite"/>
    </source>
</evidence>
<dbReference type="EMBL" id="JBJQOH010000003">
    <property type="protein sequence ID" value="KAL3690872.1"/>
    <property type="molecule type" value="Genomic_DNA"/>
</dbReference>
<sequence length="159" mass="17502">MGCGCFSRERRISDDSSGNPEVLTWEQKLQRMEVKDENDPGIAIFWADDAQLHNCLGVPGAPIAQGVNPAASANAIRNWFSEIVTAVAPGAPATELDEDAVSSEFFHHMHLTEYTQILNTLLDFPITLAWGGNLWAENLSRLSAYHVIDIDLWPGQVPV</sequence>
<gene>
    <name evidence="2" type="ORF">R1sor_004523</name>
</gene>
<dbReference type="Proteomes" id="UP001633002">
    <property type="component" value="Unassembled WGS sequence"/>
</dbReference>
<feature type="region of interest" description="Disordered" evidence="1">
    <location>
        <begin position="1"/>
        <end position="20"/>
    </location>
</feature>
<name>A0ABD3HH59_9MARC</name>